<protein>
    <submittedName>
        <fullName evidence="1">Uncharacterized protein</fullName>
    </submittedName>
</protein>
<reference evidence="1" key="1">
    <citation type="submission" date="2023-06" db="EMBL/GenBank/DDBJ databases">
        <title>MT1 and MT2 Draft Genomes of Novel Species.</title>
        <authorList>
            <person name="Venkateswaran K."/>
        </authorList>
    </citation>
    <scope>NUCLEOTIDE SEQUENCE</scope>
    <source>
        <strain evidence="1">IIF3SC-B10</strain>
    </source>
</reference>
<name>A0ABT8K2N8_9MICC</name>
<gene>
    <name evidence="1" type="ORF">P5G52_12460</name>
</gene>
<proteinExistence type="predicted"/>
<comment type="caution">
    <text evidence="1">The sequence shown here is derived from an EMBL/GenBank/DDBJ whole genome shotgun (WGS) entry which is preliminary data.</text>
</comment>
<dbReference type="EMBL" id="JAROCG010000001">
    <property type="protein sequence ID" value="MDN4611675.1"/>
    <property type="molecule type" value="Genomic_DNA"/>
</dbReference>
<dbReference type="RefSeq" id="WP_301227806.1">
    <property type="nucleotide sequence ID" value="NZ_JAROCG010000001.1"/>
</dbReference>
<evidence type="ECO:0000313" key="1">
    <source>
        <dbReference type="EMBL" id="MDN4611675.1"/>
    </source>
</evidence>
<dbReference type="Proteomes" id="UP001174209">
    <property type="component" value="Unassembled WGS sequence"/>
</dbReference>
<organism evidence="1 2">
    <name type="scientific">Arthrobacter burdickii</name>
    <dbReference type="NCBI Taxonomy" id="3035920"/>
    <lineage>
        <taxon>Bacteria</taxon>
        <taxon>Bacillati</taxon>
        <taxon>Actinomycetota</taxon>
        <taxon>Actinomycetes</taxon>
        <taxon>Micrococcales</taxon>
        <taxon>Micrococcaceae</taxon>
        <taxon>Arthrobacter</taxon>
    </lineage>
</organism>
<sequence length="46" mass="5308">MNTPVIHAHDAAEDSSDETLRSVEIYTDSFGHHYGQRKPRAERREP</sequence>
<accession>A0ABT8K2N8</accession>
<evidence type="ECO:0000313" key="2">
    <source>
        <dbReference type="Proteomes" id="UP001174209"/>
    </source>
</evidence>
<keyword evidence="2" id="KW-1185">Reference proteome</keyword>